<sequence length="456" mass="50203">MGHRNEHLQTEGDINISQQRQQWYDAIHDEATQKALARDADHFLHQALSTPCLDVLASSSGVRLTSLAGKSYYDFHGNNVHQLGYHNEYILNRVKRQLDVLAFSPRRFTNLPAIALAERIATLTDQTLPRVLFAPGGTSAISMALKLARLVTGKYKTIAMYDSFHGASMDSISLGGEYVFQQGLGPLMAGSVHVPPINTYRGMWFDHDNEPGDLAYADYLEYVIEKEGDVGVLVAETVRSTTVHVPSVPYWRRVRELCDRHGVLLVLDEIPIGMGRTGSVFAYQQYGIIPDILVLGKGLGAGIIPMAAIACRAELNVAARGSLGHFTHEKNPLGSEAALAAFDYMEEQDVLAHVATLSKLLKSRLHAMQARFDVIGDVRGVGLLWGVELVTDRQTKAKASELAENVLYRCLELGLSLKVSDGNVLSLYPPLVITEDELNEALDILETALNNELKEN</sequence>
<organism evidence="5 6">
    <name type="scientific">Parapedobacter deserti</name>
    <dbReference type="NCBI Taxonomy" id="1912957"/>
    <lineage>
        <taxon>Bacteria</taxon>
        <taxon>Pseudomonadati</taxon>
        <taxon>Bacteroidota</taxon>
        <taxon>Sphingobacteriia</taxon>
        <taxon>Sphingobacteriales</taxon>
        <taxon>Sphingobacteriaceae</taxon>
        <taxon>Parapedobacter</taxon>
    </lineage>
</organism>
<evidence type="ECO:0000256" key="3">
    <source>
        <dbReference type="ARBA" id="ARBA00022898"/>
    </source>
</evidence>
<dbReference type="SUPFAM" id="SSF53383">
    <property type="entry name" value="PLP-dependent transferases"/>
    <property type="match status" value="1"/>
</dbReference>
<dbReference type="CDD" id="cd00610">
    <property type="entry name" value="OAT_like"/>
    <property type="match status" value="1"/>
</dbReference>
<dbReference type="PROSITE" id="PS00600">
    <property type="entry name" value="AA_TRANSFER_CLASS_3"/>
    <property type="match status" value="1"/>
</dbReference>
<name>A0ABV7JNJ3_9SPHI</name>
<dbReference type="EMBL" id="JBHRTA010000038">
    <property type="protein sequence ID" value="MFC3198737.1"/>
    <property type="molecule type" value="Genomic_DNA"/>
</dbReference>
<dbReference type="NCBIfam" id="NF004755">
    <property type="entry name" value="PRK06082.1"/>
    <property type="match status" value="1"/>
</dbReference>
<dbReference type="GO" id="GO:0008483">
    <property type="term" value="F:transaminase activity"/>
    <property type="evidence" value="ECO:0007669"/>
    <property type="project" value="UniProtKB-KW"/>
</dbReference>
<dbReference type="PANTHER" id="PTHR43094">
    <property type="entry name" value="AMINOTRANSFERASE"/>
    <property type="match status" value="1"/>
</dbReference>
<comment type="caution">
    <text evidence="5">The sequence shown here is derived from an EMBL/GenBank/DDBJ whole genome shotgun (WGS) entry which is preliminary data.</text>
</comment>
<keyword evidence="6" id="KW-1185">Reference proteome</keyword>
<dbReference type="RefSeq" id="WP_379023680.1">
    <property type="nucleotide sequence ID" value="NZ_JBHRTA010000038.1"/>
</dbReference>
<dbReference type="InterPro" id="IPR049704">
    <property type="entry name" value="Aminotrans_3_PPA_site"/>
</dbReference>
<keyword evidence="5" id="KW-0808">Transferase</keyword>
<keyword evidence="5" id="KW-0032">Aminotransferase</keyword>
<dbReference type="Gene3D" id="3.90.1150.10">
    <property type="entry name" value="Aspartate Aminotransferase, domain 1"/>
    <property type="match status" value="1"/>
</dbReference>
<evidence type="ECO:0000313" key="6">
    <source>
        <dbReference type="Proteomes" id="UP001595526"/>
    </source>
</evidence>
<evidence type="ECO:0000313" key="5">
    <source>
        <dbReference type="EMBL" id="MFC3198737.1"/>
    </source>
</evidence>
<dbReference type="PIRSF" id="PIRSF000521">
    <property type="entry name" value="Transaminase_4ab_Lys_Orn"/>
    <property type="match status" value="1"/>
</dbReference>
<dbReference type="Gene3D" id="3.40.640.10">
    <property type="entry name" value="Type I PLP-dependent aspartate aminotransferase-like (Major domain)"/>
    <property type="match status" value="1"/>
</dbReference>
<comment type="similarity">
    <text evidence="2 4">Belongs to the class-III pyridoxal-phosphate-dependent aminotransferase family.</text>
</comment>
<accession>A0ABV7JNJ3</accession>
<dbReference type="Proteomes" id="UP001595526">
    <property type="component" value="Unassembled WGS sequence"/>
</dbReference>
<dbReference type="InterPro" id="IPR005814">
    <property type="entry name" value="Aminotrans_3"/>
</dbReference>
<dbReference type="Pfam" id="PF00202">
    <property type="entry name" value="Aminotran_3"/>
    <property type="match status" value="1"/>
</dbReference>
<evidence type="ECO:0000256" key="4">
    <source>
        <dbReference type="RuleBase" id="RU003560"/>
    </source>
</evidence>
<reference evidence="6" key="1">
    <citation type="journal article" date="2019" name="Int. J. Syst. Evol. Microbiol.">
        <title>The Global Catalogue of Microorganisms (GCM) 10K type strain sequencing project: providing services to taxonomists for standard genome sequencing and annotation.</title>
        <authorList>
            <consortium name="The Broad Institute Genomics Platform"/>
            <consortium name="The Broad Institute Genome Sequencing Center for Infectious Disease"/>
            <person name="Wu L."/>
            <person name="Ma J."/>
        </authorList>
    </citation>
    <scope>NUCLEOTIDE SEQUENCE [LARGE SCALE GENOMIC DNA]</scope>
    <source>
        <strain evidence="6">KCTC 52416</strain>
    </source>
</reference>
<dbReference type="InterPro" id="IPR015424">
    <property type="entry name" value="PyrdxlP-dep_Trfase"/>
</dbReference>
<comment type="cofactor">
    <cofactor evidence="1">
        <name>pyridoxal 5'-phosphate</name>
        <dbReference type="ChEBI" id="CHEBI:597326"/>
    </cofactor>
</comment>
<dbReference type="InterPro" id="IPR015421">
    <property type="entry name" value="PyrdxlP-dep_Trfase_major"/>
</dbReference>
<dbReference type="InterPro" id="IPR015422">
    <property type="entry name" value="PyrdxlP-dep_Trfase_small"/>
</dbReference>
<dbReference type="PANTHER" id="PTHR43094:SF1">
    <property type="entry name" value="AMINOTRANSFERASE CLASS-III"/>
    <property type="match status" value="1"/>
</dbReference>
<evidence type="ECO:0000256" key="1">
    <source>
        <dbReference type="ARBA" id="ARBA00001933"/>
    </source>
</evidence>
<protein>
    <submittedName>
        <fullName evidence="5">Aspartate aminotransferase family protein</fullName>
    </submittedName>
</protein>
<evidence type="ECO:0000256" key="2">
    <source>
        <dbReference type="ARBA" id="ARBA00008954"/>
    </source>
</evidence>
<proteinExistence type="inferred from homology"/>
<keyword evidence="3 4" id="KW-0663">Pyridoxal phosphate</keyword>
<gene>
    <name evidence="5" type="ORF">ACFOET_14035</name>
</gene>